<dbReference type="RefSeq" id="WP_123806737.1">
    <property type="nucleotide sequence ID" value="NZ_CABVPR010000016.1"/>
</dbReference>
<dbReference type="AlphaFoldDB" id="A0A892I7A9"/>
<feature type="transmembrane region" description="Helical" evidence="1">
    <location>
        <begin position="50"/>
        <end position="70"/>
    </location>
</feature>
<protein>
    <submittedName>
        <fullName evidence="2">Uncharacterized protein</fullName>
    </submittedName>
</protein>
<keyword evidence="3" id="KW-1185">Reference proteome</keyword>
<name>A0A892I7A9_9BURK</name>
<organism evidence="2 3">
    <name type="scientific">Burkholderia dolosa</name>
    <dbReference type="NCBI Taxonomy" id="152500"/>
    <lineage>
        <taxon>Bacteria</taxon>
        <taxon>Pseudomonadati</taxon>
        <taxon>Pseudomonadota</taxon>
        <taxon>Betaproteobacteria</taxon>
        <taxon>Burkholderiales</taxon>
        <taxon>Burkholderiaceae</taxon>
        <taxon>Burkholderia</taxon>
        <taxon>Burkholderia cepacia complex</taxon>
    </lineage>
</organism>
<dbReference type="EMBL" id="CP069483">
    <property type="protein sequence ID" value="QRO78985.1"/>
    <property type="molecule type" value="Genomic_DNA"/>
</dbReference>
<reference evidence="2 3" key="1">
    <citation type="submission" date="2021-02" db="EMBL/GenBank/DDBJ databases">
        <title>FDA dAtabase for Regulatory Grade micrObial Sequences (FDA-ARGOS): Supporting development and validation of Infectious Disease Dx tests.</title>
        <authorList>
            <person name="Minogue T."/>
            <person name="Wolcott M."/>
            <person name="Wasieloski L."/>
            <person name="Aguilar W."/>
            <person name="Moore D."/>
            <person name="Jaissle J."/>
            <person name="Tallon L."/>
            <person name="Sadzewicz L."/>
            <person name="Zhao X."/>
            <person name="Boylan J."/>
            <person name="Ott S."/>
            <person name="Bowen H."/>
            <person name="Vavikolanu K."/>
            <person name="Mehta A."/>
            <person name="Aluvathingal J."/>
            <person name="Nadendla S."/>
            <person name="Yan Y."/>
            <person name="Sichtig H."/>
        </authorList>
    </citation>
    <scope>NUCLEOTIDE SEQUENCE [LARGE SCALE GENOMIC DNA]</scope>
    <source>
        <strain evidence="2 3">FDAARGOS_1272</strain>
    </source>
</reference>
<accession>A0A892I7A9</accession>
<keyword evidence="1" id="KW-0472">Membrane</keyword>
<dbReference type="GeneID" id="93128811"/>
<dbReference type="Proteomes" id="UP000625568">
    <property type="component" value="Chromosome 2"/>
</dbReference>
<gene>
    <name evidence="2" type="ORF">I6K02_20640</name>
</gene>
<evidence type="ECO:0000313" key="3">
    <source>
        <dbReference type="Proteomes" id="UP000625568"/>
    </source>
</evidence>
<sequence>MYAVLAAYGICAILFGAQWMVGLSSAQSALAGALFIAQSYAPMPAAIVKISGYATVGAVYFLISAIWLHVRDMRRNLS</sequence>
<keyword evidence="1" id="KW-0812">Transmembrane</keyword>
<keyword evidence="1" id="KW-1133">Transmembrane helix</keyword>
<evidence type="ECO:0000256" key="1">
    <source>
        <dbReference type="SAM" id="Phobius"/>
    </source>
</evidence>
<evidence type="ECO:0000313" key="2">
    <source>
        <dbReference type="EMBL" id="QRO78985.1"/>
    </source>
</evidence>
<proteinExistence type="predicted"/>